<dbReference type="PANTHER" id="PTHR45903:SF1">
    <property type="entry name" value="GLUTAMATE-RICH WD REPEAT-CONTAINING PROTEIN 1"/>
    <property type="match status" value="1"/>
</dbReference>
<dbReference type="GO" id="GO:0042254">
    <property type="term" value="P:ribosome biogenesis"/>
    <property type="evidence" value="ECO:0007669"/>
    <property type="project" value="TreeGrafter"/>
</dbReference>
<organism evidence="2">
    <name type="scientific">Trepomonas sp. PC1</name>
    <dbReference type="NCBI Taxonomy" id="1076344"/>
    <lineage>
        <taxon>Eukaryota</taxon>
        <taxon>Metamonada</taxon>
        <taxon>Diplomonadida</taxon>
        <taxon>Hexamitidae</taxon>
        <taxon>Hexamitinae</taxon>
        <taxon>Trepomonas</taxon>
    </lineage>
</organism>
<dbReference type="SUPFAM" id="SSF50978">
    <property type="entry name" value="WD40 repeat-like"/>
    <property type="match status" value="1"/>
</dbReference>
<feature type="compositionally biased region" description="Low complexity" evidence="1">
    <location>
        <begin position="1"/>
        <end position="16"/>
    </location>
</feature>
<feature type="non-terminal residue" evidence="2">
    <location>
        <position position="1"/>
    </location>
</feature>
<evidence type="ECO:0000313" key="2">
    <source>
        <dbReference type="EMBL" id="JAP91850.1"/>
    </source>
</evidence>
<dbReference type="EMBL" id="GDID01004756">
    <property type="protein sequence ID" value="JAP91850.1"/>
    <property type="molecule type" value="Transcribed_RNA"/>
</dbReference>
<protein>
    <submittedName>
        <fullName evidence="2">Glutamate-rich WD-repeat protein</fullName>
    </submittedName>
</protein>
<dbReference type="AlphaFoldDB" id="A0A146K4K5"/>
<dbReference type="PANTHER" id="PTHR45903">
    <property type="entry name" value="GLUTAMATE-RICH WD REPEAT-CONTAINING PROTEIN 1"/>
    <property type="match status" value="1"/>
</dbReference>
<feature type="non-terminal residue" evidence="2">
    <location>
        <position position="370"/>
    </location>
</feature>
<proteinExistence type="predicted"/>
<gene>
    <name evidence="2" type="ORF">TPC1_16401</name>
</gene>
<dbReference type="InterPro" id="IPR051972">
    <property type="entry name" value="Glutamate-rich_WD_repeat"/>
</dbReference>
<feature type="region of interest" description="Disordered" evidence="1">
    <location>
        <begin position="1"/>
        <end position="26"/>
    </location>
</feature>
<accession>A0A146K4K5</accession>
<dbReference type="InterPro" id="IPR015943">
    <property type="entry name" value="WD40/YVTN_repeat-like_dom_sf"/>
</dbReference>
<dbReference type="InterPro" id="IPR036322">
    <property type="entry name" value="WD40_repeat_dom_sf"/>
</dbReference>
<dbReference type="GO" id="GO:0005730">
    <property type="term" value="C:nucleolus"/>
    <property type="evidence" value="ECO:0007669"/>
    <property type="project" value="TreeGrafter"/>
</dbReference>
<dbReference type="Gene3D" id="2.130.10.10">
    <property type="entry name" value="YVTN repeat-like/Quinoprotein amine dehydrogenase"/>
    <property type="match status" value="1"/>
</dbReference>
<reference evidence="2" key="1">
    <citation type="submission" date="2015-07" db="EMBL/GenBank/DDBJ databases">
        <title>Adaptation to a free-living lifestyle via gene acquisitions in the diplomonad Trepomonas sp. PC1.</title>
        <authorList>
            <person name="Xu F."/>
            <person name="Jerlstrom-Hultqvist J."/>
            <person name="Kolisko M."/>
            <person name="Simpson A.G.B."/>
            <person name="Roger A.J."/>
            <person name="Svard S.G."/>
            <person name="Andersson J.O."/>
        </authorList>
    </citation>
    <scope>NUCLEOTIDE SEQUENCE</scope>
    <source>
        <strain evidence="2">PC1</strain>
    </source>
</reference>
<name>A0A146K4K5_9EUKA</name>
<evidence type="ECO:0000256" key="1">
    <source>
        <dbReference type="SAM" id="MobiDB-lite"/>
    </source>
</evidence>
<sequence length="370" mass="42076">FNDMSSESSHSVAEQSDIASNDDIEPDELSEVADLNILNELYVDDMEKAEQVYVPNMENLEGMQPMKQAYKFMEKFPTDWPMLTLDYVCTSELNLHEPFTFFMLGGTTTNSQEKPGISLFKCSNIGIDQEDSNSEAENSVPEYFVPIFEHRLFDVEANVLKIKSHTKYLNNQLQTGNPNAGAAWLDNGTLQFFNLQTLFKQFQCSQLNELPQTHFLENCYDSPIQNLNFQFKYQKPGYALDLHPLLNFAVAGNQENILNIFKLNQSGNVFKDNQNYSQFDNGSIEDAKFATTGEGLQFGMFAACSTSGCYQIIDPRQKQQQKAIKITECDLNVLDFEYSNDKIIYLGDDDGNVFMVDLRTNGVLQKISFN</sequence>